<accession>A0A0M3IIW5</accession>
<evidence type="ECO:0000313" key="1">
    <source>
        <dbReference type="Proteomes" id="UP000036681"/>
    </source>
</evidence>
<reference evidence="2" key="1">
    <citation type="submission" date="2017-02" db="UniProtKB">
        <authorList>
            <consortium name="WormBaseParasite"/>
        </authorList>
    </citation>
    <scope>IDENTIFICATION</scope>
</reference>
<protein>
    <submittedName>
        <fullName evidence="2">Uncharacterized protein</fullName>
    </submittedName>
</protein>
<evidence type="ECO:0000313" key="2">
    <source>
        <dbReference type="WBParaSite" id="ALUE_0001853001-mRNA-1"/>
    </source>
</evidence>
<dbReference type="AlphaFoldDB" id="A0A0M3IIW5"/>
<dbReference type="Proteomes" id="UP000036681">
    <property type="component" value="Unplaced"/>
</dbReference>
<dbReference type="WBParaSite" id="ALUE_0001853001-mRNA-1">
    <property type="protein sequence ID" value="ALUE_0001853001-mRNA-1"/>
    <property type="gene ID" value="ALUE_0001853001"/>
</dbReference>
<name>A0A0M3IIW5_ASCLU</name>
<proteinExistence type="predicted"/>
<keyword evidence="1" id="KW-1185">Reference proteome</keyword>
<organism evidence="1 2">
    <name type="scientific">Ascaris lumbricoides</name>
    <name type="common">Giant roundworm</name>
    <dbReference type="NCBI Taxonomy" id="6252"/>
    <lineage>
        <taxon>Eukaryota</taxon>
        <taxon>Metazoa</taxon>
        <taxon>Ecdysozoa</taxon>
        <taxon>Nematoda</taxon>
        <taxon>Chromadorea</taxon>
        <taxon>Rhabditida</taxon>
        <taxon>Spirurina</taxon>
        <taxon>Ascaridomorpha</taxon>
        <taxon>Ascaridoidea</taxon>
        <taxon>Ascarididae</taxon>
        <taxon>Ascaris</taxon>
    </lineage>
</organism>
<sequence length="110" mass="12473">MNGDNFGQPAFDSVHIFNSCRFAVNDSLVAFFIDVFVRCLFLPSRPYHLRLGHLEQKFLRQTTTPSFVDTAIGPPFPTESTVKLLRSKNITLTATRLSHSATIRFRKDLA</sequence>